<dbReference type="Proteomes" id="UP000613580">
    <property type="component" value="Unassembled WGS sequence"/>
</dbReference>
<dbReference type="OrthoDB" id="2910641at2759"/>
<proteinExistence type="predicted"/>
<name>A0A8H6TPW8_MYCCL</name>
<sequence>MHPSLALSTINSLPPRLRARAKAAASGSWRDFAVLLSMRAAAEPALLAICYAILEPAPQTALSDLDGLAVEITQERVNLAANALGGMAFAVRHEKKLSGASAELWERAWPWIHFLDQHRLAPITWLYEPPFNDIAVQILEHCAGPRLTDAGELGAIYKTPGFCSTLCSLFVQAMEAPTIKHCAPINALGGFFAHPALESQSLRSEVLSAAGSWQALAQLIVSVLRKLFPTAQSALTNDAGIIFHRLGPFFGWAYFESIHVVSPLRDALSAAGIAPVMTVVAQVVARSRPVGSLHRTLAQSVLGCLNSALTSGDRRKNGIASLRAGLLNVFLCYETGPFYDDPNLPNLLQMLLQNITSVSCFASVLQALRQALTVVEEEKLIKAFRKFGLADAWNQLKDSTLGHRFDLMEDASAVDRLKACDNLTSFERVHPVALRFTVEGNVKRQIGMMGTAKIARESANAIAVGGYVAETTSADRALHRKLLDHDYRAERDAILTKILELHRQRDTLAFVRFNYTHPDGTCNIVPVSINDLPTIENESQKAREWIQTYRPDIDRAVRSGGLLELHLQELPSGIGHLNVHAMHLHFRDRTFHEMLLEFANNQHVSLKGVFNKFSVDDGVHQ</sequence>
<dbReference type="EMBL" id="JACAZE010000002">
    <property type="protein sequence ID" value="KAF7320637.1"/>
    <property type="molecule type" value="Genomic_DNA"/>
</dbReference>
<organism evidence="1 2">
    <name type="scientific">Mycena chlorophos</name>
    <name type="common">Agaric fungus</name>
    <name type="synonym">Agaricus chlorophos</name>
    <dbReference type="NCBI Taxonomy" id="658473"/>
    <lineage>
        <taxon>Eukaryota</taxon>
        <taxon>Fungi</taxon>
        <taxon>Dikarya</taxon>
        <taxon>Basidiomycota</taxon>
        <taxon>Agaricomycotina</taxon>
        <taxon>Agaricomycetes</taxon>
        <taxon>Agaricomycetidae</taxon>
        <taxon>Agaricales</taxon>
        <taxon>Marasmiineae</taxon>
        <taxon>Mycenaceae</taxon>
        <taxon>Mycena</taxon>
    </lineage>
</organism>
<accession>A0A8H6TPW8</accession>
<evidence type="ECO:0000313" key="1">
    <source>
        <dbReference type="EMBL" id="KAF7320637.1"/>
    </source>
</evidence>
<comment type="caution">
    <text evidence="1">The sequence shown here is derived from an EMBL/GenBank/DDBJ whole genome shotgun (WGS) entry which is preliminary data.</text>
</comment>
<reference evidence="1" key="1">
    <citation type="submission" date="2020-05" db="EMBL/GenBank/DDBJ databases">
        <title>Mycena genomes resolve the evolution of fungal bioluminescence.</title>
        <authorList>
            <person name="Tsai I.J."/>
        </authorList>
    </citation>
    <scope>NUCLEOTIDE SEQUENCE</scope>
    <source>
        <strain evidence="1">110903Hualien_Pintung</strain>
    </source>
</reference>
<keyword evidence="2" id="KW-1185">Reference proteome</keyword>
<protein>
    <submittedName>
        <fullName evidence="1">Uncharacterized protein</fullName>
    </submittedName>
</protein>
<dbReference type="AlphaFoldDB" id="A0A8H6TPW8"/>
<evidence type="ECO:0000313" key="2">
    <source>
        <dbReference type="Proteomes" id="UP000613580"/>
    </source>
</evidence>
<gene>
    <name evidence="1" type="ORF">HMN09_00148400</name>
</gene>